<feature type="chain" id="PRO_5021320400" description="Lipoprotein" evidence="1">
    <location>
        <begin position="24"/>
        <end position="183"/>
    </location>
</feature>
<organism evidence="2 3">
    <name type="scientific">Pontibacter mangrovi</name>
    <dbReference type="NCBI Taxonomy" id="2589816"/>
    <lineage>
        <taxon>Bacteria</taxon>
        <taxon>Pseudomonadati</taxon>
        <taxon>Bacteroidota</taxon>
        <taxon>Cytophagia</taxon>
        <taxon>Cytophagales</taxon>
        <taxon>Hymenobacteraceae</taxon>
        <taxon>Pontibacter</taxon>
    </lineage>
</organism>
<evidence type="ECO:0000256" key="1">
    <source>
        <dbReference type="SAM" id="SignalP"/>
    </source>
</evidence>
<evidence type="ECO:0008006" key="4">
    <source>
        <dbReference type="Google" id="ProtNLM"/>
    </source>
</evidence>
<feature type="signal peptide" evidence="1">
    <location>
        <begin position="1"/>
        <end position="23"/>
    </location>
</feature>
<dbReference type="OrthoDB" id="4301792at2"/>
<evidence type="ECO:0000313" key="2">
    <source>
        <dbReference type="EMBL" id="TPE44182.1"/>
    </source>
</evidence>
<protein>
    <recommendedName>
        <fullName evidence="4">Lipoprotein</fullName>
    </recommendedName>
</protein>
<dbReference type="PROSITE" id="PS51257">
    <property type="entry name" value="PROKAR_LIPOPROTEIN"/>
    <property type="match status" value="1"/>
</dbReference>
<comment type="caution">
    <text evidence="2">The sequence shown here is derived from an EMBL/GenBank/DDBJ whole genome shotgun (WGS) entry which is preliminary data.</text>
</comment>
<dbReference type="EMBL" id="VFRQ01000004">
    <property type="protein sequence ID" value="TPE44182.1"/>
    <property type="molecule type" value="Genomic_DNA"/>
</dbReference>
<keyword evidence="1" id="KW-0732">Signal</keyword>
<gene>
    <name evidence="2" type="ORF">FJM65_08420</name>
</gene>
<reference evidence="2 3" key="1">
    <citation type="submission" date="2019-06" db="EMBL/GenBank/DDBJ databases">
        <title>A novel bacterium of genus Pontibacter, isolated from marine sediment.</title>
        <authorList>
            <person name="Huang H."/>
            <person name="Mo K."/>
            <person name="Hu Y."/>
        </authorList>
    </citation>
    <scope>NUCLEOTIDE SEQUENCE [LARGE SCALE GENOMIC DNA]</scope>
    <source>
        <strain evidence="2 3">HB172049</strain>
    </source>
</reference>
<sequence>MKLISQILTLTLFAVMCSCAPEAKLFRVDDTKVGVNYKSSRGTIFNQNYSFDNFFVIDVDSTTQWTPNKEDIELAEKILRAQIKDLNKNRVNQMGSCPVIHSNLYSYFRQYVGVKNDKGERVIHINFYWDKYGMFDRIRGSNDSRLSYDSHYTMVFDGCSYYWQVNVNLDQQELSNLMINGAA</sequence>
<keyword evidence="3" id="KW-1185">Reference proteome</keyword>
<dbReference type="AlphaFoldDB" id="A0A501W620"/>
<dbReference type="RefSeq" id="WP_140621075.1">
    <property type="nucleotide sequence ID" value="NZ_VFRQ01000004.1"/>
</dbReference>
<accession>A0A501W620</accession>
<evidence type="ECO:0000313" key="3">
    <source>
        <dbReference type="Proteomes" id="UP000316727"/>
    </source>
</evidence>
<proteinExistence type="predicted"/>
<dbReference type="Proteomes" id="UP000316727">
    <property type="component" value="Unassembled WGS sequence"/>
</dbReference>
<name>A0A501W620_9BACT</name>